<dbReference type="EMBL" id="CP017641">
    <property type="protein sequence ID" value="APZ94154.1"/>
    <property type="molecule type" value="Genomic_DNA"/>
</dbReference>
<dbReference type="InterPro" id="IPR029475">
    <property type="entry name" value="DUF6807"/>
</dbReference>
<feature type="signal peptide" evidence="1">
    <location>
        <begin position="1"/>
        <end position="24"/>
    </location>
</feature>
<evidence type="ECO:0008006" key="4">
    <source>
        <dbReference type="Google" id="ProtNLM"/>
    </source>
</evidence>
<evidence type="ECO:0000313" key="3">
    <source>
        <dbReference type="Proteomes" id="UP000187735"/>
    </source>
</evidence>
<evidence type="ECO:0000256" key="1">
    <source>
        <dbReference type="SAM" id="SignalP"/>
    </source>
</evidence>
<feature type="chain" id="PRO_5012320475" description="Methane oxygenase PmoA" evidence="1">
    <location>
        <begin position="25"/>
        <end position="410"/>
    </location>
</feature>
<name>A0A1P8WJB6_9PLAN</name>
<dbReference type="Pfam" id="PF14100">
    <property type="entry name" value="DUF6807"/>
    <property type="match status" value="1"/>
</dbReference>
<dbReference type="RefSeq" id="WP_083732154.1">
    <property type="nucleotide sequence ID" value="NZ_CP017641.1"/>
</dbReference>
<dbReference type="Proteomes" id="UP000187735">
    <property type="component" value="Chromosome"/>
</dbReference>
<evidence type="ECO:0000313" key="2">
    <source>
        <dbReference type="EMBL" id="APZ94154.1"/>
    </source>
</evidence>
<accession>A0A1P8WJB6</accession>
<keyword evidence="1" id="KW-0732">Signal</keyword>
<reference evidence="2 3" key="1">
    <citation type="journal article" date="2016" name="Front. Microbiol.">
        <title>Fuerstia marisgermanicae gen. nov., sp. nov., an Unusual Member of the Phylum Planctomycetes from the German Wadden Sea.</title>
        <authorList>
            <person name="Kohn T."/>
            <person name="Heuer A."/>
            <person name="Jogler M."/>
            <person name="Vollmers J."/>
            <person name="Boedeker C."/>
            <person name="Bunk B."/>
            <person name="Rast P."/>
            <person name="Borchert D."/>
            <person name="Glockner I."/>
            <person name="Freese H.M."/>
            <person name="Klenk H.P."/>
            <person name="Overmann J."/>
            <person name="Kaster A.K."/>
            <person name="Rohde M."/>
            <person name="Wiegand S."/>
            <person name="Jogler C."/>
        </authorList>
    </citation>
    <scope>NUCLEOTIDE SEQUENCE [LARGE SCALE GENOMIC DNA]</scope>
    <source>
        <strain evidence="2 3">NH11</strain>
    </source>
</reference>
<dbReference type="AlphaFoldDB" id="A0A1P8WJB6"/>
<gene>
    <name evidence="2" type="ORF">Fuma_03778</name>
</gene>
<dbReference type="OrthoDB" id="242375at2"/>
<organism evidence="2 3">
    <name type="scientific">Fuerstiella marisgermanici</name>
    <dbReference type="NCBI Taxonomy" id="1891926"/>
    <lineage>
        <taxon>Bacteria</taxon>
        <taxon>Pseudomonadati</taxon>
        <taxon>Planctomycetota</taxon>
        <taxon>Planctomycetia</taxon>
        <taxon>Planctomycetales</taxon>
        <taxon>Planctomycetaceae</taxon>
        <taxon>Fuerstiella</taxon>
    </lineage>
</organism>
<dbReference type="KEGG" id="fmr:Fuma_03778"/>
<proteinExistence type="predicted"/>
<protein>
    <recommendedName>
        <fullName evidence="4">Methane oxygenase PmoA</fullName>
    </recommendedName>
</protein>
<keyword evidence="3" id="KW-1185">Reference proteome</keyword>
<dbReference type="STRING" id="1891926.Fuma_03778"/>
<sequence length="410" mass="45705" precursor="true">MITLTTRLLLSLVLALLLIPTAHAADEVTLEVSAGDSAYENVVVEAALPAALANENHFELTQIDTGKSVSVQVDRHSGEPKLVWIMRGKLDANTVRRYHLTAAGKPSQPKQVSVTKDGKHLLVKVGDKPVFRYNHATVPSRDAKHPYYARSGYIHPLYNPSGQIVTDDFNPDHAHQHGIMLAWRKMTFDGRETNGWDQQAELGKVEHAQLEAFGGGPVFGYFKARLRHVDMTAPDGPTPVLDETWAVRVYAFDDAFKFDITSTQTCASAQPVSINKIHYGGMTIRGHADWHEHGNFDYLTSEGKSKADGNQTRPRWADLFGPLAGQTTGTLIMDHKDNFRFPQPVRLHPTMPYFCFTPASLESFTIEPGTPYISRYRFYVHDGELSAPTADRLWHQYSQSPKVQVAKSGL</sequence>